<dbReference type="CDD" id="cd00118">
    <property type="entry name" value="LysM"/>
    <property type="match status" value="1"/>
</dbReference>
<organism evidence="3 4">
    <name type="scientific">Ensete ventricosum</name>
    <name type="common">Abyssinian banana</name>
    <name type="synonym">Musa ensete</name>
    <dbReference type="NCBI Taxonomy" id="4639"/>
    <lineage>
        <taxon>Eukaryota</taxon>
        <taxon>Viridiplantae</taxon>
        <taxon>Streptophyta</taxon>
        <taxon>Embryophyta</taxon>
        <taxon>Tracheophyta</taxon>
        <taxon>Spermatophyta</taxon>
        <taxon>Magnoliopsida</taxon>
        <taxon>Liliopsida</taxon>
        <taxon>Zingiberales</taxon>
        <taxon>Musaceae</taxon>
        <taxon>Ensete</taxon>
    </lineage>
</organism>
<feature type="region of interest" description="Disordered" evidence="1">
    <location>
        <begin position="1"/>
        <end position="35"/>
    </location>
</feature>
<feature type="compositionally biased region" description="Basic residues" evidence="1">
    <location>
        <begin position="8"/>
        <end position="27"/>
    </location>
</feature>
<dbReference type="Gene3D" id="3.10.350.10">
    <property type="entry name" value="LysM domain"/>
    <property type="match status" value="1"/>
</dbReference>
<feature type="domain" description="LysM" evidence="2">
    <location>
        <begin position="36"/>
        <end position="79"/>
    </location>
</feature>
<dbReference type="InterPro" id="IPR018392">
    <property type="entry name" value="LysM"/>
</dbReference>
<protein>
    <recommendedName>
        <fullName evidence="2">LysM domain-containing protein</fullName>
    </recommendedName>
</protein>
<comment type="caution">
    <text evidence="3">The sequence shown here is derived from an EMBL/GenBank/DDBJ whole genome shotgun (WGS) entry which is preliminary data.</text>
</comment>
<name>A0AAV8QL84_ENSVE</name>
<dbReference type="SUPFAM" id="SSF54106">
    <property type="entry name" value="LysM domain"/>
    <property type="match status" value="1"/>
</dbReference>
<dbReference type="InterPro" id="IPR036779">
    <property type="entry name" value="LysM_dom_sf"/>
</dbReference>
<dbReference type="Proteomes" id="UP001222027">
    <property type="component" value="Unassembled WGS sequence"/>
</dbReference>
<dbReference type="SMART" id="SM00257">
    <property type="entry name" value="LysM"/>
    <property type="match status" value="1"/>
</dbReference>
<sequence>MNIIRAFSPKHHLRRRPSKRSPQRRRQQTKDWDRSRPVEIVRGDTLRGLTRKYGVSINAMKEANGIQGDTIYAGKKLITP</sequence>
<gene>
    <name evidence="3" type="ORF">OPV22_020384</name>
</gene>
<keyword evidence="4" id="KW-1185">Reference proteome</keyword>
<dbReference type="Pfam" id="PF01476">
    <property type="entry name" value="LysM"/>
    <property type="match status" value="1"/>
</dbReference>
<evidence type="ECO:0000259" key="2">
    <source>
        <dbReference type="PROSITE" id="PS51782"/>
    </source>
</evidence>
<evidence type="ECO:0000313" key="3">
    <source>
        <dbReference type="EMBL" id="KAJ8476657.1"/>
    </source>
</evidence>
<dbReference type="PROSITE" id="PS51782">
    <property type="entry name" value="LYSM"/>
    <property type="match status" value="1"/>
</dbReference>
<dbReference type="AlphaFoldDB" id="A0AAV8QL84"/>
<accession>A0AAV8QL84</accession>
<dbReference type="EMBL" id="JAQQAF010000006">
    <property type="protein sequence ID" value="KAJ8476657.1"/>
    <property type="molecule type" value="Genomic_DNA"/>
</dbReference>
<proteinExistence type="predicted"/>
<evidence type="ECO:0000256" key="1">
    <source>
        <dbReference type="SAM" id="MobiDB-lite"/>
    </source>
</evidence>
<reference evidence="3 4" key="1">
    <citation type="submission" date="2022-12" db="EMBL/GenBank/DDBJ databases">
        <title>Chromosome-scale assembly of the Ensete ventricosum genome.</title>
        <authorList>
            <person name="Dussert Y."/>
            <person name="Stocks J."/>
            <person name="Wendawek A."/>
            <person name="Woldeyes F."/>
            <person name="Nichols R.A."/>
            <person name="Borrell J.S."/>
        </authorList>
    </citation>
    <scope>NUCLEOTIDE SEQUENCE [LARGE SCALE GENOMIC DNA]</scope>
    <source>
        <strain evidence="4">cv. Maze</strain>
        <tissue evidence="3">Seeds</tissue>
    </source>
</reference>
<evidence type="ECO:0000313" key="4">
    <source>
        <dbReference type="Proteomes" id="UP001222027"/>
    </source>
</evidence>